<dbReference type="Pfam" id="PF00578">
    <property type="entry name" value="AhpC-TSA"/>
    <property type="match status" value="1"/>
</dbReference>
<feature type="signal peptide" evidence="5">
    <location>
        <begin position="1"/>
        <end position="18"/>
    </location>
</feature>
<feature type="chain" id="PRO_5040955107" evidence="5">
    <location>
        <begin position="19"/>
        <end position="480"/>
    </location>
</feature>
<evidence type="ECO:0000313" key="8">
    <source>
        <dbReference type="Proteomes" id="UP001139521"/>
    </source>
</evidence>
<dbReference type="PANTHER" id="PTHR42852:SF6">
    <property type="entry name" value="THIOL:DISULFIDE INTERCHANGE PROTEIN DSBE"/>
    <property type="match status" value="1"/>
</dbReference>
<keyword evidence="4" id="KW-0676">Redox-active center</keyword>
<accession>A0A9X1ZZA1</accession>
<evidence type="ECO:0000256" key="2">
    <source>
        <dbReference type="ARBA" id="ARBA00022748"/>
    </source>
</evidence>
<dbReference type="Proteomes" id="UP001139521">
    <property type="component" value="Unassembled WGS sequence"/>
</dbReference>
<dbReference type="GO" id="GO:0017004">
    <property type="term" value="P:cytochrome complex assembly"/>
    <property type="evidence" value="ECO:0007669"/>
    <property type="project" value="UniProtKB-KW"/>
</dbReference>
<dbReference type="InterPro" id="IPR013766">
    <property type="entry name" value="Thioredoxin_domain"/>
</dbReference>
<dbReference type="Gene3D" id="3.40.30.10">
    <property type="entry name" value="Glutaredoxin"/>
    <property type="match status" value="1"/>
</dbReference>
<proteinExistence type="predicted"/>
<comment type="subcellular location">
    <subcellularLocation>
        <location evidence="1">Cell envelope</location>
    </subcellularLocation>
</comment>
<dbReference type="PANTHER" id="PTHR42852">
    <property type="entry name" value="THIOL:DISULFIDE INTERCHANGE PROTEIN DSBE"/>
    <property type="match status" value="1"/>
</dbReference>
<keyword evidence="5" id="KW-0732">Signal</keyword>
<evidence type="ECO:0000256" key="1">
    <source>
        <dbReference type="ARBA" id="ARBA00004196"/>
    </source>
</evidence>
<dbReference type="InterPro" id="IPR036249">
    <property type="entry name" value="Thioredoxin-like_sf"/>
</dbReference>
<dbReference type="AlphaFoldDB" id="A0A9X1ZZA1"/>
<reference evidence="7" key="1">
    <citation type="submission" date="2022-01" db="EMBL/GenBank/DDBJ databases">
        <title>Genome sequencing of Zunongwangia sp. M21534 genome.</title>
        <authorList>
            <person name="Chen Y."/>
            <person name="Dong C."/>
            <person name="Shao Z."/>
        </authorList>
    </citation>
    <scope>NUCLEOTIDE SEQUENCE</scope>
    <source>
        <strain evidence="7">MCCC M21534</strain>
    </source>
</reference>
<dbReference type="GO" id="GO:0016491">
    <property type="term" value="F:oxidoreductase activity"/>
    <property type="evidence" value="ECO:0007669"/>
    <property type="project" value="InterPro"/>
</dbReference>
<dbReference type="InterPro" id="IPR017937">
    <property type="entry name" value="Thioredoxin_CS"/>
</dbReference>
<feature type="domain" description="Thioredoxin" evidence="6">
    <location>
        <begin position="326"/>
        <end position="480"/>
    </location>
</feature>
<evidence type="ECO:0000256" key="4">
    <source>
        <dbReference type="ARBA" id="ARBA00023284"/>
    </source>
</evidence>
<keyword evidence="8" id="KW-1185">Reference proteome</keyword>
<dbReference type="PROSITE" id="PS51352">
    <property type="entry name" value="THIOREDOXIN_2"/>
    <property type="match status" value="1"/>
</dbReference>
<evidence type="ECO:0000256" key="5">
    <source>
        <dbReference type="SAM" id="SignalP"/>
    </source>
</evidence>
<dbReference type="GO" id="GO:0016209">
    <property type="term" value="F:antioxidant activity"/>
    <property type="evidence" value="ECO:0007669"/>
    <property type="project" value="InterPro"/>
</dbReference>
<dbReference type="InterPro" id="IPR000866">
    <property type="entry name" value="AhpC/TSA"/>
</dbReference>
<gene>
    <name evidence="7" type="ORF">L1967_19330</name>
</gene>
<dbReference type="PROSITE" id="PS00194">
    <property type="entry name" value="THIOREDOXIN_1"/>
    <property type="match status" value="1"/>
</dbReference>
<comment type="caution">
    <text evidence="7">The sequence shown here is derived from an EMBL/GenBank/DDBJ whole genome shotgun (WGS) entry which is preliminary data.</text>
</comment>
<evidence type="ECO:0000313" key="7">
    <source>
        <dbReference type="EMBL" id="MCL6220448.1"/>
    </source>
</evidence>
<protein>
    <submittedName>
        <fullName evidence="7">TlpA family protein disulfide reductase</fullName>
    </submittedName>
</protein>
<sequence>MRKLIFTLLVLSAFKLLAQEEIVTKNTLQNLQEETNQTVLHDKIAALENGTAEDLNVLIEYYDQEENDAKKDAMIERLMVKYPASEYARMRRMVSFLDITGAEAMEKHLKPMIEKYPGINLDMEKNLVAAAYAEEPNEDKVFEYINAIDDKVFRIYVVANILDIVDPIDSAMALEIADSSLKDAQNLKVENLSSTLKVDPKLAYSSFIAKYAKLLFKAGKDQQAYQYVKEALSCLNYNSSGEAENPAGLKELLEIRAFLASSLEDNYEESLPVLSQMIKEGKFEKKYIDQVRLGYASLNPDKDVEAYIDYLRKQFTDKIRSEVKGLMINEQAPDFYVTDIEGKKVTLEDFKGKTIVLDFWATWCGPCVESFPAMQLAVDRYADDPLVEFLFIHTWENVKDPLSDAQQFLKKRDYDFDLYMDTIDPETNRPPAVTAFGVVGIPAKFIIDGWGQIRFKLEGFNKSDEEAAEEVVQMVELARE</sequence>
<organism evidence="7 8">
    <name type="scientific">Zunongwangia pacifica</name>
    <dbReference type="NCBI Taxonomy" id="2911062"/>
    <lineage>
        <taxon>Bacteria</taxon>
        <taxon>Pseudomonadati</taxon>
        <taxon>Bacteroidota</taxon>
        <taxon>Flavobacteriia</taxon>
        <taxon>Flavobacteriales</taxon>
        <taxon>Flavobacteriaceae</taxon>
        <taxon>Zunongwangia</taxon>
    </lineage>
</organism>
<dbReference type="InterPro" id="IPR050553">
    <property type="entry name" value="Thioredoxin_ResA/DsbE_sf"/>
</dbReference>
<dbReference type="CDD" id="cd02966">
    <property type="entry name" value="TlpA_like_family"/>
    <property type="match status" value="1"/>
</dbReference>
<dbReference type="SUPFAM" id="SSF52833">
    <property type="entry name" value="Thioredoxin-like"/>
    <property type="match status" value="1"/>
</dbReference>
<keyword evidence="3" id="KW-1015">Disulfide bond</keyword>
<evidence type="ECO:0000256" key="3">
    <source>
        <dbReference type="ARBA" id="ARBA00023157"/>
    </source>
</evidence>
<dbReference type="RefSeq" id="WP_249603146.1">
    <property type="nucleotide sequence ID" value="NZ_JAKHSK010000041.1"/>
</dbReference>
<evidence type="ECO:0000259" key="6">
    <source>
        <dbReference type="PROSITE" id="PS51352"/>
    </source>
</evidence>
<name>A0A9X1ZZA1_9FLAO</name>
<dbReference type="EMBL" id="JAKHSK010000041">
    <property type="protein sequence ID" value="MCL6220448.1"/>
    <property type="molecule type" value="Genomic_DNA"/>
</dbReference>
<keyword evidence="2" id="KW-0201">Cytochrome c-type biogenesis</keyword>
<dbReference type="GO" id="GO:0030313">
    <property type="term" value="C:cell envelope"/>
    <property type="evidence" value="ECO:0007669"/>
    <property type="project" value="UniProtKB-SubCell"/>
</dbReference>